<keyword evidence="2" id="KW-1185">Reference proteome</keyword>
<reference evidence="1 2" key="1">
    <citation type="submission" date="2017-05" db="EMBL/GenBank/DDBJ databases">
        <authorList>
            <person name="Varghese N."/>
            <person name="Submissions S."/>
        </authorList>
    </citation>
    <scope>NUCLEOTIDE SEQUENCE [LARGE SCALE GENOMIC DNA]</scope>
    <source>
        <strain evidence="1 2">DSM 27040</strain>
    </source>
</reference>
<dbReference type="AlphaFoldDB" id="A0A521EPJ7"/>
<evidence type="ECO:0000313" key="2">
    <source>
        <dbReference type="Proteomes" id="UP000319040"/>
    </source>
</evidence>
<proteinExistence type="predicted"/>
<dbReference type="Proteomes" id="UP000319040">
    <property type="component" value="Unassembled WGS sequence"/>
</dbReference>
<protein>
    <submittedName>
        <fullName evidence="1">Uncharacterized protein</fullName>
    </submittedName>
</protein>
<accession>A0A521EPJ7</accession>
<organism evidence="1 2">
    <name type="scientific">Saccharicrinis carchari</name>
    <dbReference type="NCBI Taxonomy" id="1168039"/>
    <lineage>
        <taxon>Bacteria</taxon>
        <taxon>Pseudomonadati</taxon>
        <taxon>Bacteroidota</taxon>
        <taxon>Bacteroidia</taxon>
        <taxon>Marinilabiliales</taxon>
        <taxon>Marinilabiliaceae</taxon>
        <taxon>Saccharicrinis</taxon>
    </lineage>
</organism>
<sequence>MFFLRKLFLLNVIGLSAICYRIVKDTEGGNNSLSIRVKNKLPAH</sequence>
<dbReference type="EMBL" id="FXTB01000010">
    <property type="protein sequence ID" value="SMO85822.1"/>
    <property type="molecule type" value="Genomic_DNA"/>
</dbReference>
<evidence type="ECO:0000313" key="1">
    <source>
        <dbReference type="EMBL" id="SMO85822.1"/>
    </source>
</evidence>
<name>A0A521EPJ7_SACCC</name>
<gene>
    <name evidence="1" type="ORF">SAMN06265379_11059</name>
</gene>